<dbReference type="Proteomes" id="UP000642571">
    <property type="component" value="Unassembled WGS sequence"/>
</dbReference>
<organism evidence="1 2">
    <name type="scientific">Pontibacillus salipaludis</name>
    <dbReference type="NCBI Taxonomy" id="1697394"/>
    <lineage>
        <taxon>Bacteria</taxon>
        <taxon>Bacillati</taxon>
        <taxon>Bacillota</taxon>
        <taxon>Bacilli</taxon>
        <taxon>Bacillales</taxon>
        <taxon>Bacillaceae</taxon>
        <taxon>Pontibacillus</taxon>
    </lineage>
</organism>
<comment type="caution">
    <text evidence="1">The sequence shown here is derived from an EMBL/GenBank/DDBJ whole genome shotgun (WGS) entry which is preliminary data.</text>
</comment>
<reference evidence="2" key="1">
    <citation type="journal article" date="2019" name="Int. J. Syst. Evol. Microbiol.">
        <title>The Global Catalogue of Microorganisms (GCM) 10K type strain sequencing project: providing services to taxonomists for standard genome sequencing and annotation.</title>
        <authorList>
            <consortium name="The Broad Institute Genomics Platform"/>
            <consortium name="The Broad Institute Genome Sequencing Center for Infectious Disease"/>
            <person name="Wu L."/>
            <person name="Ma J."/>
        </authorList>
    </citation>
    <scope>NUCLEOTIDE SEQUENCE [LARGE SCALE GENOMIC DNA]</scope>
    <source>
        <strain evidence="2">CGMCC 1.15353</strain>
    </source>
</reference>
<dbReference type="EMBL" id="BMIN01000006">
    <property type="protein sequence ID" value="GGD09993.1"/>
    <property type="molecule type" value="Genomic_DNA"/>
</dbReference>
<evidence type="ECO:0000313" key="2">
    <source>
        <dbReference type="Proteomes" id="UP000642571"/>
    </source>
</evidence>
<gene>
    <name evidence="1" type="ORF">GCM10011389_16900</name>
</gene>
<proteinExistence type="predicted"/>
<protein>
    <submittedName>
        <fullName evidence="1">Uncharacterized protein</fullName>
    </submittedName>
</protein>
<sequence>MLSSDWVVTTDHQPFSVEKKSHVSGHFEIEGESFKLKGAELSFDADVYLKEPELKRVRESLRMLWNEKKRNCLS</sequence>
<keyword evidence="2" id="KW-1185">Reference proteome</keyword>
<accession>A0ABQ1Q1E7</accession>
<name>A0ABQ1Q1E7_9BACI</name>
<evidence type="ECO:0000313" key="1">
    <source>
        <dbReference type="EMBL" id="GGD09993.1"/>
    </source>
</evidence>